<feature type="region of interest" description="Disordered" evidence="1">
    <location>
        <begin position="118"/>
        <end position="181"/>
    </location>
</feature>
<feature type="compositionally biased region" description="Polar residues" evidence="1">
    <location>
        <begin position="119"/>
        <end position="138"/>
    </location>
</feature>
<proteinExistence type="predicted"/>
<evidence type="ECO:0000256" key="1">
    <source>
        <dbReference type="SAM" id="MobiDB-lite"/>
    </source>
</evidence>
<evidence type="ECO:0000313" key="3">
    <source>
        <dbReference type="Proteomes" id="UP000050761"/>
    </source>
</evidence>
<keyword evidence="3" id="KW-1185">Reference proteome</keyword>
<dbReference type="EMBL" id="UZAH01029420">
    <property type="protein sequence ID" value="VDP05955.1"/>
    <property type="molecule type" value="Genomic_DNA"/>
</dbReference>
<dbReference type="Proteomes" id="UP000050761">
    <property type="component" value="Unassembled WGS sequence"/>
</dbReference>
<gene>
    <name evidence="2" type="ORF">HPBE_LOCUS16443</name>
</gene>
<evidence type="ECO:0000313" key="4">
    <source>
        <dbReference type="WBParaSite" id="HPBE_0001644401-mRNA-1"/>
    </source>
</evidence>
<name>A0A183G4J3_HELPZ</name>
<accession>A0A183G4J3</accession>
<sequence>MYVLLNLKDGTRLNDVVQLLFAHGHTAVSVADSIEDLCPRCECSMRQAEVTGNANIPLTVTNQLCTGDTFQPSMSNDFGLQFQDSPAPSTSFTPESKVQPFITATPTHEEIDLTHDTDAVTNGSATPSEGTPVGQQQAVERRSLRSRRKTSTKATPPPSKPTDVKEEALEETSSRSKENMDESAQFNITSALELLCSASTSTVNPDDLEIEIDTDRNVPLPSKRKARIEQLGLETFQCQLCNKAITRQGQYANLVNHLSRHSRLHASKKQY</sequence>
<evidence type="ECO:0000313" key="2">
    <source>
        <dbReference type="EMBL" id="VDP05955.1"/>
    </source>
</evidence>
<accession>A0A3P8BGW7</accession>
<dbReference type="AlphaFoldDB" id="A0A183G4J3"/>
<protein>
    <submittedName>
        <fullName evidence="4">C2H2-type domain-containing protein</fullName>
    </submittedName>
</protein>
<feature type="compositionally biased region" description="Basic and acidic residues" evidence="1">
    <location>
        <begin position="162"/>
        <end position="180"/>
    </location>
</feature>
<reference evidence="2 3" key="1">
    <citation type="submission" date="2018-11" db="EMBL/GenBank/DDBJ databases">
        <authorList>
            <consortium name="Pathogen Informatics"/>
        </authorList>
    </citation>
    <scope>NUCLEOTIDE SEQUENCE [LARGE SCALE GENOMIC DNA]</scope>
</reference>
<organism evidence="3 4">
    <name type="scientific">Heligmosomoides polygyrus</name>
    <name type="common">Parasitic roundworm</name>
    <dbReference type="NCBI Taxonomy" id="6339"/>
    <lineage>
        <taxon>Eukaryota</taxon>
        <taxon>Metazoa</taxon>
        <taxon>Ecdysozoa</taxon>
        <taxon>Nematoda</taxon>
        <taxon>Chromadorea</taxon>
        <taxon>Rhabditida</taxon>
        <taxon>Rhabditina</taxon>
        <taxon>Rhabditomorpha</taxon>
        <taxon>Strongyloidea</taxon>
        <taxon>Heligmosomidae</taxon>
        <taxon>Heligmosomoides</taxon>
    </lineage>
</organism>
<dbReference type="WBParaSite" id="HPBE_0001644401-mRNA-1">
    <property type="protein sequence ID" value="HPBE_0001644401-mRNA-1"/>
    <property type="gene ID" value="HPBE_0001644401"/>
</dbReference>
<reference evidence="4" key="2">
    <citation type="submission" date="2019-09" db="UniProtKB">
        <authorList>
            <consortium name="WormBaseParasite"/>
        </authorList>
    </citation>
    <scope>IDENTIFICATION</scope>
</reference>
<dbReference type="OrthoDB" id="5834219at2759"/>